<evidence type="ECO:0000313" key="4">
    <source>
        <dbReference type="Proteomes" id="UP001431572"/>
    </source>
</evidence>
<dbReference type="Proteomes" id="UP000521676">
    <property type="component" value="Unassembled WGS sequence"/>
</dbReference>
<evidence type="ECO:0000313" key="2">
    <source>
        <dbReference type="EMBL" id="WJW66176.1"/>
    </source>
</evidence>
<dbReference type="Proteomes" id="UP001431572">
    <property type="component" value="Chromosome 1"/>
</dbReference>
<dbReference type="InterPro" id="IPR014718">
    <property type="entry name" value="GH-type_carb-bd"/>
</dbReference>
<reference evidence="2" key="2">
    <citation type="journal article" date="2024" name="Nature">
        <title>Anoxygenic phototroph of the Chloroflexota uses a type I reaction centre.</title>
        <authorList>
            <person name="Tsuji J.M."/>
            <person name="Shaw N.A."/>
            <person name="Nagashima S."/>
            <person name="Venkiteswaran J.J."/>
            <person name="Schiff S.L."/>
            <person name="Watanabe T."/>
            <person name="Fukui M."/>
            <person name="Hanada S."/>
            <person name="Tank M."/>
            <person name="Neufeld J.D."/>
        </authorList>
    </citation>
    <scope>NUCLEOTIDE SEQUENCE</scope>
    <source>
        <strain evidence="2">L227-S17</strain>
    </source>
</reference>
<gene>
    <name evidence="1" type="ORF">HXX08_00235</name>
    <name evidence="2" type="ORF">OZ401_001966</name>
</gene>
<dbReference type="GO" id="GO:0003824">
    <property type="term" value="F:catalytic activity"/>
    <property type="evidence" value="ECO:0007669"/>
    <property type="project" value="InterPro"/>
</dbReference>
<protein>
    <submittedName>
        <fullName evidence="1">Aldose 1-epimerase</fullName>
    </submittedName>
</protein>
<dbReference type="AlphaFoldDB" id="A0A8T7LZ96"/>
<dbReference type="Pfam" id="PF14486">
    <property type="entry name" value="DUF4432"/>
    <property type="match status" value="1"/>
</dbReference>
<dbReference type="InterPro" id="IPR011013">
    <property type="entry name" value="Gal_mutarotase_sf_dom"/>
</dbReference>
<organism evidence="1 3">
    <name type="scientific">Candidatus Chlorohelix allophototropha</name>
    <dbReference type="NCBI Taxonomy" id="3003348"/>
    <lineage>
        <taxon>Bacteria</taxon>
        <taxon>Bacillati</taxon>
        <taxon>Chloroflexota</taxon>
        <taxon>Chloroflexia</taxon>
        <taxon>Candidatus Chloroheliales</taxon>
        <taxon>Candidatus Chloroheliaceae</taxon>
        <taxon>Candidatus Chlorohelix</taxon>
    </lineage>
</organism>
<dbReference type="GO" id="GO:0030246">
    <property type="term" value="F:carbohydrate binding"/>
    <property type="evidence" value="ECO:0007669"/>
    <property type="project" value="InterPro"/>
</dbReference>
<dbReference type="Gene3D" id="2.70.98.10">
    <property type="match status" value="1"/>
</dbReference>
<reference evidence="1 3" key="1">
    <citation type="submission" date="2020-06" db="EMBL/GenBank/DDBJ databases">
        <title>Anoxygenic phototrophic Chloroflexota member uses a Type I reaction center.</title>
        <authorList>
            <person name="Tsuji J.M."/>
            <person name="Shaw N.A."/>
            <person name="Nagashima S."/>
            <person name="Venkiteswaran J."/>
            <person name="Schiff S.L."/>
            <person name="Hanada S."/>
            <person name="Tank M."/>
            <person name="Neufeld J.D."/>
        </authorList>
    </citation>
    <scope>NUCLEOTIDE SEQUENCE [LARGE SCALE GENOMIC DNA]</scope>
    <source>
        <strain evidence="1">L227-S17</strain>
    </source>
</reference>
<proteinExistence type="predicted"/>
<keyword evidence="4" id="KW-1185">Reference proteome</keyword>
<dbReference type="CDD" id="cd01081">
    <property type="entry name" value="Aldose_epim"/>
    <property type="match status" value="1"/>
</dbReference>
<dbReference type="RefSeq" id="WP_341468057.1">
    <property type="nucleotide sequence ID" value="NZ_CP128399.1"/>
</dbReference>
<dbReference type="EMBL" id="CP128399">
    <property type="protein sequence ID" value="WJW66176.1"/>
    <property type="molecule type" value="Genomic_DNA"/>
</dbReference>
<evidence type="ECO:0000313" key="3">
    <source>
        <dbReference type="Proteomes" id="UP000521676"/>
    </source>
</evidence>
<evidence type="ECO:0000313" key="1">
    <source>
        <dbReference type="EMBL" id="NWJ44281.1"/>
    </source>
</evidence>
<name>A0A8T7LZ96_9CHLR</name>
<accession>A0A8T7LZ96</accession>
<dbReference type="InterPro" id="IPR027839">
    <property type="entry name" value="DUF4432"/>
</dbReference>
<sequence>MSKSGCRVTELLLADSMRSIQLENEYLSTTILVDKGADIYRLEYKPQGIDVLWKSPWGLTPPKGYFSNFRSMDNWLELYEGGWQVIFPNGGEACDYKGVELNFHGEASLVAWNYEIIEASKDRVEVYLSTRLRRSPFRLERTLLLEAASPILTIREKITNESGETLEAMWGHHPAYGAPFLGSDCRLDIGAVYLKADDRDDTFPNPLTPGERYRWSLGEREGRSTDLSLVPGEQTPRHLLAYFDEFDSGWYGLTNTRLGFGVGLVWDSKVFPYAWFWQEMHASSGFPWYKEAYVMAVEPFSSYPSQGLANVINKTGTQQIWQPRSSRETELKVLFYESTTGIERIEPDGKVWKRTG</sequence>
<dbReference type="EMBL" id="JACATZ010000001">
    <property type="protein sequence ID" value="NWJ44281.1"/>
    <property type="molecule type" value="Genomic_DNA"/>
</dbReference>
<dbReference type="GO" id="GO:0005975">
    <property type="term" value="P:carbohydrate metabolic process"/>
    <property type="evidence" value="ECO:0007669"/>
    <property type="project" value="InterPro"/>
</dbReference>
<dbReference type="SUPFAM" id="SSF74650">
    <property type="entry name" value="Galactose mutarotase-like"/>
    <property type="match status" value="1"/>
</dbReference>